<evidence type="ECO:0000259" key="9">
    <source>
        <dbReference type="PROSITE" id="PS51755"/>
    </source>
</evidence>
<keyword evidence="5" id="KW-0804">Transcription</keyword>
<dbReference type="InterPro" id="IPR001867">
    <property type="entry name" value="OmpR/PhoB-type_DNA-bd"/>
</dbReference>
<feature type="DNA-binding region" description="OmpR/PhoB-type" evidence="7">
    <location>
        <begin position="124"/>
        <end position="221"/>
    </location>
</feature>
<keyword evidence="11" id="KW-1185">Reference proteome</keyword>
<dbReference type="EMBL" id="JACHBK010000023">
    <property type="protein sequence ID" value="MBB5539641.1"/>
    <property type="molecule type" value="Genomic_DNA"/>
</dbReference>
<feature type="domain" description="Response regulatory" evidence="8">
    <location>
        <begin position="3"/>
        <end position="112"/>
    </location>
</feature>
<dbReference type="PROSITE" id="PS50110">
    <property type="entry name" value="RESPONSE_REGULATORY"/>
    <property type="match status" value="1"/>
</dbReference>
<dbReference type="SMART" id="SM00862">
    <property type="entry name" value="Trans_reg_C"/>
    <property type="match status" value="1"/>
</dbReference>
<dbReference type="SUPFAM" id="SSF46894">
    <property type="entry name" value="C-terminal effector domain of the bipartite response regulators"/>
    <property type="match status" value="1"/>
</dbReference>
<dbReference type="GO" id="GO:0006355">
    <property type="term" value="P:regulation of DNA-templated transcription"/>
    <property type="evidence" value="ECO:0007669"/>
    <property type="project" value="InterPro"/>
</dbReference>
<dbReference type="GO" id="GO:0005829">
    <property type="term" value="C:cytosol"/>
    <property type="evidence" value="ECO:0007669"/>
    <property type="project" value="TreeGrafter"/>
</dbReference>
<dbReference type="PANTHER" id="PTHR48111">
    <property type="entry name" value="REGULATOR OF RPOS"/>
    <property type="match status" value="1"/>
</dbReference>
<evidence type="ECO:0000256" key="7">
    <source>
        <dbReference type="PROSITE-ProRule" id="PRU01091"/>
    </source>
</evidence>
<dbReference type="GO" id="GO:0000976">
    <property type="term" value="F:transcription cis-regulatory region binding"/>
    <property type="evidence" value="ECO:0007669"/>
    <property type="project" value="TreeGrafter"/>
</dbReference>
<dbReference type="PROSITE" id="PS51755">
    <property type="entry name" value="OMPR_PHOB"/>
    <property type="match status" value="1"/>
</dbReference>
<evidence type="ECO:0000313" key="11">
    <source>
        <dbReference type="Proteomes" id="UP000585507"/>
    </source>
</evidence>
<gene>
    <name evidence="10" type="ORF">GGD55_006391</name>
</gene>
<dbReference type="Pfam" id="PF00486">
    <property type="entry name" value="Trans_reg_C"/>
    <property type="match status" value="1"/>
</dbReference>
<evidence type="ECO:0000313" key="10">
    <source>
        <dbReference type="EMBL" id="MBB5539641.1"/>
    </source>
</evidence>
<dbReference type="CDD" id="cd00383">
    <property type="entry name" value="trans_reg_C"/>
    <property type="match status" value="1"/>
</dbReference>
<dbReference type="GO" id="GO:0032993">
    <property type="term" value="C:protein-DNA complex"/>
    <property type="evidence" value="ECO:0007669"/>
    <property type="project" value="TreeGrafter"/>
</dbReference>
<dbReference type="InterPro" id="IPR001789">
    <property type="entry name" value="Sig_transdc_resp-reg_receiver"/>
</dbReference>
<evidence type="ECO:0000256" key="1">
    <source>
        <dbReference type="ARBA" id="ARBA00022553"/>
    </source>
</evidence>
<dbReference type="SUPFAM" id="SSF52172">
    <property type="entry name" value="CheY-like"/>
    <property type="match status" value="1"/>
</dbReference>
<comment type="caution">
    <text evidence="10">The sequence shown here is derived from an EMBL/GenBank/DDBJ whole genome shotgun (WGS) entry which is preliminary data.</text>
</comment>
<feature type="domain" description="OmpR/PhoB-type" evidence="9">
    <location>
        <begin position="124"/>
        <end position="221"/>
    </location>
</feature>
<evidence type="ECO:0000256" key="3">
    <source>
        <dbReference type="ARBA" id="ARBA00023015"/>
    </source>
</evidence>
<feature type="modified residue" description="4-aspartylphosphate" evidence="6">
    <location>
        <position position="52"/>
    </location>
</feature>
<proteinExistence type="predicted"/>
<dbReference type="InterPro" id="IPR039420">
    <property type="entry name" value="WalR-like"/>
</dbReference>
<keyword evidence="1 6" id="KW-0597">Phosphoprotein</keyword>
<dbReference type="Proteomes" id="UP000585507">
    <property type="component" value="Unassembled WGS sequence"/>
</dbReference>
<keyword evidence="3" id="KW-0805">Transcription regulation</keyword>
<dbReference type="Gene3D" id="1.10.10.10">
    <property type="entry name" value="Winged helix-like DNA-binding domain superfamily/Winged helix DNA-binding domain"/>
    <property type="match status" value="1"/>
</dbReference>
<dbReference type="Gene3D" id="3.40.50.2300">
    <property type="match status" value="1"/>
</dbReference>
<evidence type="ECO:0000256" key="2">
    <source>
        <dbReference type="ARBA" id="ARBA00023012"/>
    </source>
</evidence>
<protein>
    <submittedName>
        <fullName evidence="10">Two-component system phosphate regulon response regulator PhoB</fullName>
    </submittedName>
</protein>
<evidence type="ECO:0000259" key="8">
    <source>
        <dbReference type="PROSITE" id="PS50110"/>
    </source>
</evidence>
<reference evidence="10 11" key="1">
    <citation type="submission" date="2020-08" db="EMBL/GenBank/DDBJ databases">
        <title>Genomic Encyclopedia of Type Strains, Phase IV (KMG-V): Genome sequencing to study the core and pangenomes of soil and plant-associated prokaryotes.</title>
        <authorList>
            <person name="Whitman W."/>
        </authorList>
    </citation>
    <scope>NUCLEOTIDE SEQUENCE [LARGE SCALE GENOMIC DNA]</scope>
    <source>
        <strain evidence="10 11">SEMIA 4084</strain>
    </source>
</reference>
<dbReference type="PANTHER" id="PTHR48111:SF1">
    <property type="entry name" value="TWO-COMPONENT RESPONSE REGULATOR ORR33"/>
    <property type="match status" value="1"/>
</dbReference>
<dbReference type="RefSeq" id="WP_018328198.1">
    <property type="nucleotide sequence ID" value="NZ_JACHBK010000023.1"/>
</dbReference>
<keyword evidence="2" id="KW-0902">Two-component regulatory system</keyword>
<dbReference type="InterPro" id="IPR011006">
    <property type="entry name" value="CheY-like_superfamily"/>
</dbReference>
<accession>A0A7W8UHT5</accession>
<dbReference type="InterPro" id="IPR036388">
    <property type="entry name" value="WH-like_DNA-bd_sf"/>
</dbReference>
<evidence type="ECO:0000256" key="5">
    <source>
        <dbReference type="ARBA" id="ARBA00023163"/>
    </source>
</evidence>
<evidence type="ECO:0000256" key="4">
    <source>
        <dbReference type="ARBA" id="ARBA00023125"/>
    </source>
</evidence>
<organism evidence="10 11">
    <name type="scientific">Rhizobium giardinii</name>
    <dbReference type="NCBI Taxonomy" id="56731"/>
    <lineage>
        <taxon>Bacteria</taxon>
        <taxon>Pseudomonadati</taxon>
        <taxon>Pseudomonadota</taxon>
        <taxon>Alphaproteobacteria</taxon>
        <taxon>Hyphomicrobiales</taxon>
        <taxon>Rhizobiaceae</taxon>
        <taxon>Rhizobium/Agrobacterium group</taxon>
        <taxon>Rhizobium</taxon>
    </lineage>
</organism>
<evidence type="ECO:0000256" key="6">
    <source>
        <dbReference type="PROSITE-ProRule" id="PRU00169"/>
    </source>
</evidence>
<keyword evidence="4 7" id="KW-0238">DNA-binding</keyword>
<dbReference type="GO" id="GO:0000156">
    <property type="term" value="F:phosphorelay response regulator activity"/>
    <property type="evidence" value="ECO:0007669"/>
    <property type="project" value="TreeGrafter"/>
</dbReference>
<dbReference type="InterPro" id="IPR016032">
    <property type="entry name" value="Sig_transdc_resp-reg_C-effctor"/>
</dbReference>
<dbReference type="AlphaFoldDB" id="A0A7W8UHT5"/>
<sequence>MAKVLVCVADAQLFLLLRHVLANEGFIAHLVTQPSDVVRLCRTEPAAAALVDWSEGTFDKGSLLATLRSVAPSAAVILLWRVQGQTGAPACDLLLERPFNPAVLLQFLRRLRNLHLAGLAGASGTVLRFSDLEMNLSAMRVKRAGKEVVLTALQFRLLRHLMQAPTVVCRREDLIDNCWPEHSEVEPRTVDIHIGHIRRALNALGPDLIRTVRGRGYALHMASGIKPPKPSNF</sequence>
<name>A0A7W8UHT5_9HYPH</name>